<evidence type="ECO:0000259" key="4">
    <source>
        <dbReference type="SMART" id="SM00854"/>
    </source>
</evidence>
<organism evidence="5 6">
    <name type="scientific">Paenibacillus farraposensis</name>
    <dbReference type="NCBI Taxonomy" id="2807095"/>
    <lineage>
        <taxon>Bacteria</taxon>
        <taxon>Bacillati</taxon>
        <taxon>Bacillota</taxon>
        <taxon>Bacilli</taxon>
        <taxon>Bacillales</taxon>
        <taxon>Paenibacillaceae</taxon>
        <taxon>Paenibacillus</taxon>
    </lineage>
</organism>
<keyword evidence="3" id="KW-0472">Membrane</keyword>
<dbReference type="InterPro" id="IPR029052">
    <property type="entry name" value="Metallo-depent_PP-like"/>
</dbReference>
<gene>
    <name evidence="5" type="ORF">ACFQ5D_06680</name>
</gene>
<accession>A0ABW4D8Q8</accession>
<evidence type="ECO:0000256" key="3">
    <source>
        <dbReference type="SAM" id="Phobius"/>
    </source>
</evidence>
<feature type="transmembrane region" description="Helical" evidence="3">
    <location>
        <begin position="21"/>
        <end position="44"/>
    </location>
</feature>
<evidence type="ECO:0000256" key="2">
    <source>
        <dbReference type="SAM" id="MobiDB-lite"/>
    </source>
</evidence>
<dbReference type="Pfam" id="PF09587">
    <property type="entry name" value="PGA_cap"/>
    <property type="match status" value="1"/>
</dbReference>
<dbReference type="PANTHER" id="PTHR33393:SF13">
    <property type="entry name" value="PGA BIOSYNTHESIS PROTEIN CAPA"/>
    <property type="match status" value="1"/>
</dbReference>
<dbReference type="SMART" id="SM00854">
    <property type="entry name" value="PGA_cap"/>
    <property type="match status" value="1"/>
</dbReference>
<dbReference type="CDD" id="cd07381">
    <property type="entry name" value="MPP_CapA"/>
    <property type="match status" value="1"/>
</dbReference>
<dbReference type="Proteomes" id="UP001597340">
    <property type="component" value="Unassembled WGS sequence"/>
</dbReference>
<feature type="domain" description="Capsule synthesis protein CapA" evidence="4">
    <location>
        <begin position="185"/>
        <end position="425"/>
    </location>
</feature>
<proteinExistence type="inferred from homology"/>
<dbReference type="PANTHER" id="PTHR33393">
    <property type="entry name" value="POLYGLUTAMINE SYNTHESIS ACCESSORY PROTEIN RV0574C-RELATED"/>
    <property type="match status" value="1"/>
</dbReference>
<feature type="region of interest" description="Disordered" evidence="2">
    <location>
        <begin position="89"/>
        <end position="184"/>
    </location>
</feature>
<dbReference type="EMBL" id="JBHTNZ010000006">
    <property type="protein sequence ID" value="MFD1461132.1"/>
    <property type="molecule type" value="Genomic_DNA"/>
</dbReference>
<keyword evidence="3" id="KW-1133">Transmembrane helix</keyword>
<dbReference type="InterPro" id="IPR019079">
    <property type="entry name" value="Capsule_synth_CapA"/>
</dbReference>
<dbReference type="InterPro" id="IPR052169">
    <property type="entry name" value="CW_Biosynth-Accessory"/>
</dbReference>
<comment type="similarity">
    <text evidence="1">Belongs to the CapA family.</text>
</comment>
<name>A0ABW4D8Q8_9BACL</name>
<evidence type="ECO:0000256" key="1">
    <source>
        <dbReference type="ARBA" id="ARBA00005662"/>
    </source>
</evidence>
<feature type="compositionally biased region" description="Polar residues" evidence="2">
    <location>
        <begin position="148"/>
        <end position="168"/>
    </location>
</feature>
<dbReference type="RefSeq" id="WP_229526063.1">
    <property type="nucleotide sequence ID" value="NZ_JAFFQR010000112.1"/>
</dbReference>
<sequence>MHPPKPQKNAGRKKAGKAKIGKAWILMNLVLLLMIIGLFGYYYIFERSNSSTLADNAELLQSEQNVQPESPGKERSSASVSKNVTALANNQLNEGTKPDERAADAGTRQPADPVTEPDHRFKASLDNQAPEGDSPASDSSNGKGGQSWRDTASKNTSGSEPSTDPSTTEEMDKTKANGETSPTVTLHFAGDVQFSGKVEQRLEKNGFDFPYQYLGNLFRKDDLTIANLETPVTTGGVGALNKTYVYKSSPKALTALAVAGIDAVNLANNHILDQGIGGLMDTLKYLDGQGIAHAGAGRNAQEAYAPHYFERKGIKIALLGATRVIPEANWNAGAKQPGVAGAYDSAAIVKSIRQARMQADLVVVIAHWGKERAAVLEPHQTELSHAFIDAGADLVIGGHPHVLQGMEQYKGKWIAYSTGNFIFSKSTVPATWDTAIFQATCTRHGACDMKLIPCRAELGQPIPLQGAEASNILQRVAALSPKHVSIGVNGTVSAH</sequence>
<reference evidence="6" key="1">
    <citation type="journal article" date="2019" name="Int. J. Syst. Evol. Microbiol.">
        <title>The Global Catalogue of Microorganisms (GCM) 10K type strain sequencing project: providing services to taxonomists for standard genome sequencing and annotation.</title>
        <authorList>
            <consortium name="The Broad Institute Genomics Platform"/>
            <consortium name="The Broad Institute Genome Sequencing Center for Infectious Disease"/>
            <person name="Wu L."/>
            <person name="Ma J."/>
        </authorList>
    </citation>
    <scope>NUCLEOTIDE SEQUENCE [LARGE SCALE GENOMIC DNA]</scope>
    <source>
        <strain evidence="6">CCM 9147</strain>
    </source>
</reference>
<dbReference type="SUPFAM" id="SSF56300">
    <property type="entry name" value="Metallo-dependent phosphatases"/>
    <property type="match status" value="1"/>
</dbReference>
<keyword evidence="3" id="KW-0812">Transmembrane</keyword>
<comment type="caution">
    <text evidence="5">The sequence shown here is derived from an EMBL/GenBank/DDBJ whole genome shotgun (WGS) entry which is preliminary data.</text>
</comment>
<protein>
    <submittedName>
        <fullName evidence="5">CapA family protein</fullName>
    </submittedName>
</protein>
<dbReference type="Gene3D" id="3.60.21.10">
    <property type="match status" value="1"/>
</dbReference>
<keyword evidence="6" id="KW-1185">Reference proteome</keyword>
<evidence type="ECO:0000313" key="6">
    <source>
        <dbReference type="Proteomes" id="UP001597340"/>
    </source>
</evidence>
<evidence type="ECO:0000313" key="5">
    <source>
        <dbReference type="EMBL" id="MFD1461132.1"/>
    </source>
</evidence>